<dbReference type="AlphaFoldDB" id="A0A7W7FYT8"/>
<protein>
    <submittedName>
        <fullName evidence="2">Putative NAD(P)/FAD-binding protein YdhS</fullName>
    </submittedName>
</protein>
<name>A0A7W7FYT8_9PSEU</name>
<gene>
    <name evidence="2" type="ORF">HNR67_006527</name>
</gene>
<accession>A0A7W7FYT8</accession>
<evidence type="ECO:0000313" key="2">
    <source>
        <dbReference type="EMBL" id="MBB4680409.1"/>
    </source>
</evidence>
<dbReference type="InterPro" id="IPR036188">
    <property type="entry name" value="FAD/NAD-bd_sf"/>
</dbReference>
<dbReference type="PANTHER" id="PTHR40254:SF1">
    <property type="entry name" value="BLR0577 PROTEIN"/>
    <property type="match status" value="1"/>
</dbReference>
<proteinExistence type="predicted"/>
<dbReference type="EMBL" id="JACHMH010000001">
    <property type="protein sequence ID" value="MBB4680409.1"/>
    <property type="molecule type" value="Genomic_DNA"/>
</dbReference>
<keyword evidence="3" id="KW-1185">Reference proteome</keyword>
<evidence type="ECO:0000313" key="3">
    <source>
        <dbReference type="Proteomes" id="UP000533598"/>
    </source>
</evidence>
<dbReference type="InterPro" id="IPR052189">
    <property type="entry name" value="L-asp_N-monooxygenase_NS-form"/>
</dbReference>
<dbReference type="PANTHER" id="PTHR40254">
    <property type="entry name" value="BLR0577 PROTEIN"/>
    <property type="match status" value="1"/>
</dbReference>
<dbReference type="SUPFAM" id="SSF51905">
    <property type="entry name" value="FAD/NAD(P)-binding domain"/>
    <property type="match status" value="1"/>
</dbReference>
<feature type="domain" description="FAD-dependent urate hydroxylase HpyO/Asp monooxygenase CreE-like FAD/NAD(P)-binding" evidence="1">
    <location>
        <begin position="10"/>
        <end position="165"/>
    </location>
</feature>
<comment type="caution">
    <text evidence="2">The sequence shown here is derived from an EMBL/GenBank/DDBJ whole genome shotgun (WGS) entry which is preliminary data.</text>
</comment>
<reference evidence="2 3" key="1">
    <citation type="submission" date="2020-08" db="EMBL/GenBank/DDBJ databases">
        <title>Sequencing the genomes of 1000 actinobacteria strains.</title>
        <authorList>
            <person name="Klenk H.-P."/>
        </authorList>
    </citation>
    <scope>NUCLEOTIDE SEQUENCE [LARGE SCALE GENOMIC DNA]</scope>
    <source>
        <strain evidence="2 3">DSM 44230</strain>
    </source>
</reference>
<dbReference type="RefSeq" id="WP_185006183.1">
    <property type="nucleotide sequence ID" value="NZ_BAAAUI010000005.1"/>
</dbReference>
<dbReference type="Proteomes" id="UP000533598">
    <property type="component" value="Unassembled WGS sequence"/>
</dbReference>
<evidence type="ECO:0000259" key="1">
    <source>
        <dbReference type="Pfam" id="PF13454"/>
    </source>
</evidence>
<dbReference type="Pfam" id="PF13454">
    <property type="entry name" value="NAD_binding_9"/>
    <property type="match status" value="1"/>
</dbReference>
<dbReference type="InterPro" id="IPR038732">
    <property type="entry name" value="HpyO/CreE_NAD-binding"/>
</dbReference>
<organism evidence="2 3">
    <name type="scientific">Crossiella cryophila</name>
    <dbReference type="NCBI Taxonomy" id="43355"/>
    <lineage>
        <taxon>Bacteria</taxon>
        <taxon>Bacillati</taxon>
        <taxon>Actinomycetota</taxon>
        <taxon>Actinomycetes</taxon>
        <taxon>Pseudonocardiales</taxon>
        <taxon>Pseudonocardiaceae</taxon>
        <taxon>Crossiella</taxon>
    </lineage>
</organism>
<sequence>MHAQEIRICLIGLGPRGLAVLERLCANRPVGRRLSVYLVDPHLGSGGRTWHTGVSPLLVMNTVAEQVSMFTDRTVDCAGPIRPGPSLAEWAGLPPGTYASRACYGRYLDWFLRQVIGTAPADVGFRRHPVLAVDLSAEADGRQRVHLADGTVLSGLDAVVLAQGHLGQRPDRTELALAEFARRYGLTYVPPGNPAEVDLDVLAPGQAVALRGMGLCFFDYLSLLTVGRGGRFSREQGGRLRYHESGREPRLVAGCRRGVPHHARAVNQKGAAGRHEPVFLTAERVAKLRARAGGGTPLRFREDIWPELDREVRAVYHGTYLARSGLAEPPPWDWHRLADPSTPGHLGSARTYRDWLLSYVDDDVLHARRGNRSGPRKAALDVLRDLRNELRELVEHGGLTAESWRSELRDWFNPLNAFLAVGPPLERVEELGALIRAGVVEVVGPRMRVACEPGEFVIHSALPEAHPVRALVEARLPVPDLRRTRDPLLRNLFERGEAALHRLPLAEGGHLVTGGLAVTRRPCHLLDAAGGVHPRRFAFGVPTEGAHWLTAAGIRPFAASVILADADAIARACLPA</sequence>